<reference evidence="1 2" key="1">
    <citation type="journal article" date="2014" name="Am. J. Bot.">
        <title>Genome assembly and annotation for red clover (Trifolium pratense; Fabaceae).</title>
        <authorList>
            <person name="Istvanek J."/>
            <person name="Jaros M."/>
            <person name="Krenek A."/>
            <person name="Repkova J."/>
        </authorList>
    </citation>
    <scope>NUCLEOTIDE SEQUENCE [LARGE SCALE GENOMIC DNA]</scope>
    <source>
        <strain evidence="2">cv. Tatra</strain>
        <tissue evidence="1">Young leaves</tissue>
    </source>
</reference>
<gene>
    <name evidence="1" type="ORF">L195_g061822</name>
</gene>
<proteinExistence type="predicted"/>
<evidence type="ECO:0000313" key="2">
    <source>
        <dbReference type="Proteomes" id="UP000236291"/>
    </source>
</evidence>
<dbReference type="AlphaFoldDB" id="A0A2K3KC25"/>
<protein>
    <submittedName>
        <fullName evidence="1">Uncharacterized protein</fullName>
    </submittedName>
</protein>
<organism evidence="1 2">
    <name type="scientific">Trifolium pratense</name>
    <name type="common">Red clover</name>
    <dbReference type="NCBI Taxonomy" id="57577"/>
    <lineage>
        <taxon>Eukaryota</taxon>
        <taxon>Viridiplantae</taxon>
        <taxon>Streptophyta</taxon>
        <taxon>Embryophyta</taxon>
        <taxon>Tracheophyta</taxon>
        <taxon>Spermatophyta</taxon>
        <taxon>Magnoliopsida</taxon>
        <taxon>eudicotyledons</taxon>
        <taxon>Gunneridae</taxon>
        <taxon>Pentapetalae</taxon>
        <taxon>rosids</taxon>
        <taxon>fabids</taxon>
        <taxon>Fabales</taxon>
        <taxon>Fabaceae</taxon>
        <taxon>Papilionoideae</taxon>
        <taxon>50 kb inversion clade</taxon>
        <taxon>NPAAA clade</taxon>
        <taxon>Hologalegina</taxon>
        <taxon>IRL clade</taxon>
        <taxon>Trifolieae</taxon>
        <taxon>Trifolium</taxon>
    </lineage>
</organism>
<reference evidence="1 2" key="2">
    <citation type="journal article" date="2017" name="Front. Plant Sci.">
        <title>Gene Classification and Mining of Molecular Markers Useful in Red Clover (Trifolium pratense) Breeding.</title>
        <authorList>
            <person name="Istvanek J."/>
            <person name="Dluhosova J."/>
            <person name="Dluhos P."/>
            <person name="Patkova L."/>
            <person name="Nedelnik J."/>
            <person name="Repkova J."/>
        </authorList>
    </citation>
    <scope>NUCLEOTIDE SEQUENCE [LARGE SCALE GENOMIC DNA]</scope>
    <source>
        <strain evidence="2">cv. Tatra</strain>
        <tissue evidence="1">Young leaves</tissue>
    </source>
</reference>
<dbReference type="EMBL" id="ASHM01159200">
    <property type="protein sequence ID" value="PNX63841.1"/>
    <property type="molecule type" value="Genomic_DNA"/>
</dbReference>
<feature type="non-terminal residue" evidence="1">
    <location>
        <position position="32"/>
    </location>
</feature>
<dbReference type="Proteomes" id="UP000236291">
    <property type="component" value="Unassembled WGS sequence"/>
</dbReference>
<sequence>MLRLPYPPLLRRPYPLATAAPSVCFYVFILPV</sequence>
<evidence type="ECO:0000313" key="1">
    <source>
        <dbReference type="EMBL" id="PNX63841.1"/>
    </source>
</evidence>
<accession>A0A2K3KC25</accession>
<name>A0A2K3KC25_TRIPR</name>
<comment type="caution">
    <text evidence="1">The sequence shown here is derived from an EMBL/GenBank/DDBJ whole genome shotgun (WGS) entry which is preliminary data.</text>
</comment>